<dbReference type="InterPro" id="IPR045051">
    <property type="entry name" value="SBT"/>
</dbReference>
<gene>
    <name evidence="6" type="primary">SBT1.9_6</name>
    <name evidence="6" type="ORF">CFP56_042089</name>
</gene>
<feature type="domain" description="Peptidase S8/S53" evidence="5">
    <location>
        <begin position="24"/>
        <end position="101"/>
    </location>
</feature>
<comment type="subcellular location">
    <subcellularLocation>
        <location evidence="1">Secreted</location>
    </subcellularLocation>
</comment>
<keyword evidence="6" id="KW-0378">Hydrolase</keyword>
<evidence type="ECO:0000256" key="3">
    <source>
        <dbReference type="ARBA" id="ARBA00022729"/>
    </source>
</evidence>
<protein>
    <submittedName>
        <fullName evidence="6">Subtilisin-like protease sbt1.9</fullName>
    </submittedName>
</protein>
<organism evidence="6">
    <name type="scientific">Quercus suber</name>
    <name type="common">Cork oak</name>
    <dbReference type="NCBI Taxonomy" id="58331"/>
    <lineage>
        <taxon>Eukaryota</taxon>
        <taxon>Viridiplantae</taxon>
        <taxon>Streptophyta</taxon>
        <taxon>Embryophyta</taxon>
        <taxon>Tracheophyta</taxon>
        <taxon>Spermatophyta</taxon>
        <taxon>Magnoliopsida</taxon>
        <taxon>eudicotyledons</taxon>
        <taxon>Gunneridae</taxon>
        <taxon>Pentapetalae</taxon>
        <taxon>rosids</taxon>
        <taxon>fabids</taxon>
        <taxon>Fagales</taxon>
        <taxon>Fagaceae</taxon>
        <taxon>Quercus</taxon>
    </lineage>
</organism>
<dbReference type="GO" id="GO:0005576">
    <property type="term" value="C:extracellular region"/>
    <property type="evidence" value="ECO:0007669"/>
    <property type="project" value="UniProtKB-SubCell"/>
</dbReference>
<dbReference type="SUPFAM" id="SSF52743">
    <property type="entry name" value="Subtilisin-like"/>
    <property type="match status" value="1"/>
</dbReference>
<dbReference type="Pfam" id="PF00082">
    <property type="entry name" value="Peptidase_S8"/>
    <property type="match status" value="1"/>
</dbReference>
<keyword evidence="3" id="KW-0732">Signal</keyword>
<comment type="caution">
    <text evidence="6">The sequence shown here is derived from an EMBL/GenBank/DDBJ whole genome shotgun (WGS) entry which is preliminary data.</text>
</comment>
<sequence length="216" mass="23152">MEPIAKASFSAIEKGIPVTTAAGNTGPHIEPDLMAPGYLILGATISPNGIPERYFQLTFGTSVACAHATGVVALLKVAHTEWSPAAITSAIITTANSLDNTLNPIKEKNGAEIEYSSPLGMGAGQIDPNKAVDPGLIYDATPQDYVNQLCHFMDKSAIDILTRSRSHSCLNPSYFISFSKNGEMNPQKFKKMVTNVAKGSAKYKVLVKVPKSYEFD</sequence>
<evidence type="ECO:0000256" key="4">
    <source>
        <dbReference type="PROSITE-ProRule" id="PRU01240"/>
    </source>
</evidence>
<keyword evidence="6" id="KW-0645">Protease</keyword>
<reference evidence="6" key="3">
    <citation type="submission" date="2023-07" db="EMBL/GenBank/DDBJ databases">
        <title>An improved reference 1 genome and first organelle genomes of Quercus suber.</title>
        <authorList>
            <consortium name="Genosuber Consortium"/>
            <person name="Usie A."/>
            <person name="Serra O."/>
            <person name="Barros P."/>
        </authorList>
    </citation>
    <scope>NUCLEOTIDE SEQUENCE</scope>
    <source>
        <strain evidence="6">HL8</strain>
        <tissue evidence="6">Leaves</tissue>
    </source>
</reference>
<evidence type="ECO:0000256" key="2">
    <source>
        <dbReference type="ARBA" id="ARBA00011073"/>
    </source>
</evidence>
<dbReference type="PROSITE" id="PS51892">
    <property type="entry name" value="SUBTILASE"/>
    <property type="match status" value="1"/>
</dbReference>
<comment type="caution">
    <text evidence="4">Lacks conserved residue(s) required for the propagation of feature annotation.</text>
</comment>
<dbReference type="AlphaFoldDB" id="A0AAW0M9P9"/>
<dbReference type="InterPro" id="IPR036852">
    <property type="entry name" value="Peptidase_S8/S53_dom_sf"/>
</dbReference>
<reference evidence="6" key="2">
    <citation type="journal article" date="2018" name="Sci. Data">
        <title>The draft genome sequence of cork oak.</title>
        <authorList>
            <person name="Ramos A.M."/>
            <person name="Usie A."/>
            <person name="Barbosa P."/>
            <person name="Barros P.M."/>
            <person name="Capote T."/>
            <person name="Chaves I."/>
            <person name="Simoes F."/>
            <person name="Abreu I."/>
            <person name="Carrasquinho I."/>
            <person name="Faro C."/>
            <person name="Guimaraes J.B."/>
            <person name="Mendonca D."/>
            <person name="Nobrega F."/>
            <person name="Rodrigues L."/>
            <person name="Saibo N.J.M."/>
            <person name="Varela M.C."/>
            <person name="Egas C."/>
            <person name="Matos J."/>
            <person name="Miguel C.M."/>
            <person name="Oliveira M.M."/>
            <person name="Ricardo C.P."/>
            <person name="Goncalves S."/>
        </authorList>
    </citation>
    <scope>NUCLEOTIDE SEQUENCE [LARGE SCALE GENOMIC DNA]</scope>
    <source>
        <strain evidence="6">HL8</strain>
    </source>
</reference>
<dbReference type="GO" id="GO:0004252">
    <property type="term" value="F:serine-type endopeptidase activity"/>
    <property type="evidence" value="ECO:0007669"/>
    <property type="project" value="InterPro"/>
</dbReference>
<comment type="similarity">
    <text evidence="2 4">Belongs to the peptidase S8 family.</text>
</comment>
<dbReference type="Gene3D" id="3.40.50.200">
    <property type="entry name" value="Peptidase S8/S53 domain"/>
    <property type="match status" value="1"/>
</dbReference>
<evidence type="ECO:0000256" key="1">
    <source>
        <dbReference type="ARBA" id="ARBA00004613"/>
    </source>
</evidence>
<dbReference type="EMBL" id="PKMF04000008">
    <property type="protein sequence ID" value="KAK7860227.1"/>
    <property type="molecule type" value="Genomic_DNA"/>
</dbReference>
<evidence type="ECO:0000313" key="6">
    <source>
        <dbReference type="EMBL" id="KAK7860227.1"/>
    </source>
</evidence>
<evidence type="ECO:0000259" key="5">
    <source>
        <dbReference type="Pfam" id="PF00082"/>
    </source>
</evidence>
<dbReference type="GO" id="GO:0006508">
    <property type="term" value="P:proteolysis"/>
    <property type="evidence" value="ECO:0007669"/>
    <property type="project" value="UniProtKB-KW"/>
</dbReference>
<dbReference type="InterPro" id="IPR000209">
    <property type="entry name" value="Peptidase_S8/S53_dom"/>
</dbReference>
<proteinExistence type="inferred from homology"/>
<accession>A0AAW0M9P9</accession>
<dbReference type="PANTHER" id="PTHR10795">
    <property type="entry name" value="PROPROTEIN CONVERTASE SUBTILISIN/KEXIN"/>
    <property type="match status" value="1"/>
</dbReference>
<reference evidence="6" key="1">
    <citation type="submission" date="2017-12" db="EMBL/GenBank/DDBJ databases">
        <authorList>
            <person name="Barbosa P."/>
            <person name="Usie A."/>
            <person name="Ramos A.M."/>
        </authorList>
    </citation>
    <scope>NUCLEOTIDE SEQUENCE</scope>
    <source>
        <strain evidence="6">HL8</strain>
        <tissue evidence="6">Leaves</tissue>
    </source>
</reference>
<name>A0AAW0M9P9_QUESU</name>